<feature type="non-terminal residue" evidence="1">
    <location>
        <position position="1"/>
    </location>
</feature>
<evidence type="ECO:0000313" key="1">
    <source>
        <dbReference type="EMBL" id="SVB73829.1"/>
    </source>
</evidence>
<proteinExistence type="predicted"/>
<dbReference type="InterPro" id="IPR008969">
    <property type="entry name" value="CarboxyPept-like_regulatory"/>
</dbReference>
<sequence>FAELHSPQSPQGMSVADQYGWDLITIEAPIDFAEVFGGHPEFGNGHGSTDVNTEINPGENYFVDVIFGDDPTDTGWLIVHVFDLDGNPINGAQVNAWGDVAYFNSMTDEQGHTIMELPPGWYEVTAFAEGFEDGYGGSVEIFSNEETSMDFMLEPDQDFELTDFEISINGGDVADIEAGESATVTIEFDDTGAEPYAGMLAIFYDANFNDYLDPEDDINFFEEDGEGPAVLLVDNMEPDENPEIGIIELTLGAQEDDGPGFLTLFQNTSWLFTSYDPDMDDFGNSTATLNVTGFESDYSISGDTDPSTANMMVFAILADSAGNDWDTEPHMTLTQEDGSYHVAVADTGFYLIAMEDGLEIYGNLYASPSFQLVEVSGHEARIDFDIVEYDAMVSGHVTNPEGEGIWDAEVNFRYHDDDENVHIESDAWTDDDGYYELWLQEGYEYDVHVWADGYMEHHNDNVYIEGGGFEYNVTLEPWNNEWGAIEGTVMDQDDNG</sequence>
<dbReference type="EMBL" id="UINC01055214">
    <property type="protein sequence ID" value="SVB73829.1"/>
    <property type="molecule type" value="Genomic_DNA"/>
</dbReference>
<dbReference type="Gene3D" id="2.60.40.1120">
    <property type="entry name" value="Carboxypeptidase-like, regulatory domain"/>
    <property type="match status" value="2"/>
</dbReference>
<gene>
    <name evidence="1" type="ORF">METZ01_LOCUS226683</name>
</gene>
<protein>
    <recommendedName>
        <fullName evidence="2">Carboxypeptidase regulatory-like domain-containing protein</fullName>
    </recommendedName>
</protein>
<dbReference type="AlphaFoldDB" id="A0A382GFY6"/>
<dbReference type="SUPFAM" id="SSF49464">
    <property type="entry name" value="Carboxypeptidase regulatory domain-like"/>
    <property type="match status" value="2"/>
</dbReference>
<organism evidence="1">
    <name type="scientific">marine metagenome</name>
    <dbReference type="NCBI Taxonomy" id="408172"/>
    <lineage>
        <taxon>unclassified sequences</taxon>
        <taxon>metagenomes</taxon>
        <taxon>ecological metagenomes</taxon>
    </lineage>
</organism>
<accession>A0A382GFY6</accession>
<name>A0A382GFY6_9ZZZZ</name>
<reference evidence="1" key="1">
    <citation type="submission" date="2018-05" db="EMBL/GenBank/DDBJ databases">
        <authorList>
            <person name="Lanie J.A."/>
            <person name="Ng W.-L."/>
            <person name="Kazmierczak K.M."/>
            <person name="Andrzejewski T.M."/>
            <person name="Davidsen T.M."/>
            <person name="Wayne K.J."/>
            <person name="Tettelin H."/>
            <person name="Glass J.I."/>
            <person name="Rusch D."/>
            <person name="Podicherti R."/>
            <person name="Tsui H.-C.T."/>
            <person name="Winkler M.E."/>
        </authorList>
    </citation>
    <scope>NUCLEOTIDE SEQUENCE</scope>
</reference>
<feature type="non-terminal residue" evidence="1">
    <location>
        <position position="496"/>
    </location>
</feature>
<evidence type="ECO:0008006" key="2">
    <source>
        <dbReference type="Google" id="ProtNLM"/>
    </source>
</evidence>